<dbReference type="AlphaFoldDB" id="A0A6F8U0W5"/>
<reference evidence="2 3" key="1">
    <citation type="submission" date="2020-03" db="EMBL/GenBank/DDBJ databases">
        <title>Complete Genome Sequence of Halomonas hydrothermalis Strain Slthf2, Halophilic Bacterium Isolated from Deep-Sea Hydrothermal-Vent Environments.</title>
        <authorList>
            <person name="Takeyama N."/>
            <person name="Huang M."/>
            <person name="Sato K."/>
            <person name="Galipon J."/>
            <person name="Arakawa K."/>
        </authorList>
    </citation>
    <scope>NUCLEOTIDE SEQUENCE [LARGE SCALE GENOMIC DNA]</scope>
    <source>
        <strain evidence="2 3">Slthf2</strain>
    </source>
</reference>
<evidence type="ECO:0000313" key="3">
    <source>
        <dbReference type="Proteomes" id="UP000502259"/>
    </source>
</evidence>
<dbReference type="InterPro" id="IPR036249">
    <property type="entry name" value="Thioredoxin-like_sf"/>
</dbReference>
<dbReference type="InterPro" id="IPR050983">
    <property type="entry name" value="GST_Omega/HSP26"/>
</dbReference>
<dbReference type="PANTHER" id="PTHR43968:SF6">
    <property type="entry name" value="GLUTATHIONE S-TRANSFERASE OMEGA"/>
    <property type="match status" value="1"/>
</dbReference>
<dbReference type="EMBL" id="AP022843">
    <property type="protein sequence ID" value="BCB07092.1"/>
    <property type="molecule type" value="Genomic_DNA"/>
</dbReference>
<evidence type="ECO:0000313" key="2">
    <source>
        <dbReference type="EMBL" id="BCB07092.1"/>
    </source>
</evidence>
<name>A0A6F8U0W5_9GAMM</name>
<gene>
    <name evidence="2" type="ORF">HHSLTHF2_09820</name>
</gene>
<dbReference type="InterPro" id="IPR004045">
    <property type="entry name" value="Glutathione_S-Trfase_N"/>
</dbReference>
<accession>A0A6F8U0W5</accession>
<dbReference type="Gene3D" id="3.40.30.10">
    <property type="entry name" value="Glutaredoxin"/>
    <property type="match status" value="1"/>
</dbReference>
<dbReference type="Pfam" id="PF13409">
    <property type="entry name" value="GST_N_2"/>
    <property type="match status" value="1"/>
</dbReference>
<feature type="domain" description="GST N-terminal" evidence="1">
    <location>
        <begin position="2"/>
        <end position="86"/>
    </location>
</feature>
<dbReference type="SUPFAM" id="SSF47616">
    <property type="entry name" value="GST C-terminal domain-like"/>
    <property type="match status" value="1"/>
</dbReference>
<dbReference type="Pfam" id="PF13410">
    <property type="entry name" value="GST_C_2"/>
    <property type="match status" value="1"/>
</dbReference>
<evidence type="ECO:0000259" key="1">
    <source>
        <dbReference type="PROSITE" id="PS50404"/>
    </source>
</evidence>
<dbReference type="GO" id="GO:0016740">
    <property type="term" value="F:transferase activity"/>
    <property type="evidence" value="ECO:0007669"/>
    <property type="project" value="UniProtKB-KW"/>
</dbReference>
<dbReference type="SFLD" id="SFLDS00019">
    <property type="entry name" value="Glutathione_Transferase_(cytos"/>
    <property type="match status" value="1"/>
</dbReference>
<organism evidence="2 3">
    <name type="scientific">Halomonas hydrothermalis</name>
    <dbReference type="NCBI Taxonomy" id="115561"/>
    <lineage>
        <taxon>Bacteria</taxon>
        <taxon>Pseudomonadati</taxon>
        <taxon>Pseudomonadota</taxon>
        <taxon>Gammaproteobacteria</taxon>
        <taxon>Oceanospirillales</taxon>
        <taxon>Halomonadaceae</taxon>
        <taxon>Halomonas</taxon>
    </lineage>
</organism>
<dbReference type="PANTHER" id="PTHR43968">
    <property type="match status" value="1"/>
</dbReference>
<dbReference type="InterPro" id="IPR040079">
    <property type="entry name" value="Glutathione_S-Trfase"/>
</dbReference>
<dbReference type="Proteomes" id="UP000502259">
    <property type="component" value="Chromosome"/>
</dbReference>
<dbReference type="SUPFAM" id="SSF52833">
    <property type="entry name" value="Thioredoxin-like"/>
    <property type="match status" value="1"/>
</dbReference>
<proteinExistence type="predicted"/>
<dbReference type="Gene3D" id="1.20.1050.10">
    <property type="match status" value="1"/>
</dbReference>
<dbReference type="RefSeq" id="WP_172420218.1">
    <property type="nucleotide sequence ID" value="NZ_AP022843.1"/>
</dbReference>
<dbReference type="InterPro" id="IPR036282">
    <property type="entry name" value="Glutathione-S-Trfase_C_sf"/>
</dbReference>
<keyword evidence="3" id="KW-1185">Reference proteome</keyword>
<dbReference type="PROSITE" id="PS50404">
    <property type="entry name" value="GST_NTER"/>
    <property type="match status" value="1"/>
</dbReference>
<dbReference type="CDD" id="cd03194">
    <property type="entry name" value="GST_C_3"/>
    <property type="match status" value="1"/>
</dbReference>
<protein>
    <submittedName>
        <fullName evidence="2">Glutathione S-transferase</fullName>
    </submittedName>
</protein>
<dbReference type="GO" id="GO:0005737">
    <property type="term" value="C:cytoplasm"/>
    <property type="evidence" value="ECO:0007669"/>
    <property type="project" value="TreeGrafter"/>
</dbReference>
<sequence>MFDLYIANKNYSSWSLRPWVLMKALNIPFNEHVMPFEGGIGESYATFKRFSPSGLVPCLVDPDNEVAAWDSLAIVEYLAETYPAVWPADKAARAWARCASAEMHSGFSALRNECSMNCGVRVALKERSVGLNSDLARLDSLWQEGLERFGGPFLAGEQLSAVDAFYAPVAFRVQTFSLPLGEASQAYVQHLLAHPAMEEWYQAALAETWREPMHEQDTIKNAALLNDYRAV</sequence>
<keyword evidence="2" id="KW-0808">Transferase</keyword>
<dbReference type="CDD" id="cd03043">
    <property type="entry name" value="GST_N_1"/>
    <property type="match status" value="1"/>
</dbReference>